<comment type="function">
    <text evidence="5">Specifically catalyzes the decarboxylation of meso-diaminopimelate (meso-DAP) to L-lysine.</text>
</comment>
<organism evidence="10 11">
    <name type="scientific">Candidatus Gallimonas intestinigallinarum</name>
    <dbReference type="NCBI Taxonomy" id="2838604"/>
    <lineage>
        <taxon>Bacteria</taxon>
        <taxon>Bacillati</taxon>
        <taxon>Bacillota</taxon>
        <taxon>Clostridia</taxon>
        <taxon>Candidatus Gallimonas</taxon>
    </lineage>
</organism>
<dbReference type="EC" id="4.1.1.20" evidence="5 6"/>
<dbReference type="Gene3D" id="2.40.37.10">
    <property type="entry name" value="Lyase, Ornithine Decarboxylase, Chain A, domain 1"/>
    <property type="match status" value="1"/>
</dbReference>
<keyword evidence="2 5" id="KW-0210">Decarboxylase</keyword>
<evidence type="ECO:0000256" key="5">
    <source>
        <dbReference type="HAMAP-Rule" id="MF_02120"/>
    </source>
</evidence>
<dbReference type="SUPFAM" id="SSF51419">
    <property type="entry name" value="PLP-binding barrel"/>
    <property type="match status" value="1"/>
</dbReference>
<dbReference type="EMBL" id="DXBS01000119">
    <property type="protein sequence ID" value="HIZ25070.1"/>
    <property type="molecule type" value="Genomic_DNA"/>
</dbReference>
<dbReference type="GO" id="GO:0030170">
    <property type="term" value="F:pyridoxal phosphate binding"/>
    <property type="evidence" value="ECO:0007669"/>
    <property type="project" value="UniProtKB-UniRule"/>
</dbReference>
<dbReference type="Gene3D" id="3.20.20.10">
    <property type="entry name" value="Alanine racemase"/>
    <property type="match status" value="1"/>
</dbReference>
<feature type="binding site" evidence="5">
    <location>
        <position position="367"/>
    </location>
    <ligand>
        <name>substrate</name>
    </ligand>
</feature>
<feature type="binding site" evidence="5">
    <location>
        <position position="250"/>
    </location>
    <ligand>
        <name>pyridoxal 5'-phosphate</name>
        <dbReference type="ChEBI" id="CHEBI:597326"/>
    </ligand>
</feature>
<evidence type="ECO:0000256" key="8">
    <source>
        <dbReference type="RuleBase" id="RU003738"/>
    </source>
</evidence>
<keyword evidence="5" id="KW-0028">Amino-acid biosynthesis</keyword>
<dbReference type="NCBIfam" id="TIGR01048">
    <property type="entry name" value="lysA"/>
    <property type="match status" value="1"/>
</dbReference>
<evidence type="ECO:0000313" key="10">
    <source>
        <dbReference type="EMBL" id="HIZ25070.1"/>
    </source>
</evidence>
<dbReference type="PANTHER" id="PTHR43727">
    <property type="entry name" value="DIAMINOPIMELATE DECARBOXYLASE"/>
    <property type="match status" value="1"/>
</dbReference>
<dbReference type="Pfam" id="PF02784">
    <property type="entry name" value="Orn_Arg_deC_N"/>
    <property type="match status" value="1"/>
</dbReference>
<feature type="active site" description="Proton donor" evidence="7">
    <location>
        <position position="366"/>
    </location>
</feature>
<evidence type="ECO:0000256" key="6">
    <source>
        <dbReference type="NCBIfam" id="TIGR01048"/>
    </source>
</evidence>
<evidence type="ECO:0000313" key="11">
    <source>
        <dbReference type="Proteomes" id="UP000824044"/>
    </source>
</evidence>
<reference evidence="10" key="1">
    <citation type="journal article" date="2021" name="PeerJ">
        <title>Extensive microbial diversity within the chicken gut microbiome revealed by metagenomics and culture.</title>
        <authorList>
            <person name="Gilroy R."/>
            <person name="Ravi A."/>
            <person name="Getino M."/>
            <person name="Pursley I."/>
            <person name="Horton D.L."/>
            <person name="Alikhan N.F."/>
            <person name="Baker D."/>
            <person name="Gharbi K."/>
            <person name="Hall N."/>
            <person name="Watson M."/>
            <person name="Adriaenssens E.M."/>
            <person name="Foster-Nyarko E."/>
            <person name="Jarju S."/>
            <person name="Secka A."/>
            <person name="Antonio M."/>
            <person name="Oren A."/>
            <person name="Chaudhuri R.R."/>
            <person name="La Ragione R."/>
            <person name="Hildebrand F."/>
            <person name="Pallen M.J."/>
        </authorList>
    </citation>
    <scope>NUCLEOTIDE SEQUENCE</scope>
    <source>
        <strain evidence="10">CHK33-5263</strain>
    </source>
</reference>
<dbReference type="SUPFAM" id="SSF50621">
    <property type="entry name" value="Alanine racemase C-terminal domain-like"/>
    <property type="match status" value="1"/>
</dbReference>
<keyword evidence="4 5" id="KW-0456">Lyase</keyword>
<dbReference type="InterPro" id="IPR022644">
    <property type="entry name" value="De-COase2_N"/>
</dbReference>
<gene>
    <name evidence="5 10" type="primary">lysA</name>
    <name evidence="10" type="ORF">H9812_06335</name>
</gene>
<comment type="pathway">
    <text evidence="5 8">Amino-acid biosynthesis; L-lysine biosynthesis via DAP pathway; L-lysine from DL-2,6-diaminopimelate: step 1/1.</text>
</comment>
<reference evidence="10" key="2">
    <citation type="submission" date="2021-04" db="EMBL/GenBank/DDBJ databases">
        <authorList>
            <person name="Gilroy R."/>
        </authorList>
    </citation>
    <scope>NUCLEOTIDE SEQUENCE</scope>
    <source>
        <strain evidence="10">CHK33-5263</strain>
    </source>
</reference>
<dbReference type="Proteomes" id="UP000824044">
    <property type="component" value="Unassembled WGS sequence"/>
</dbReference>
<proteinExistence type="inferred from homology"/>
<dbReference type="GO" id="GO:0008836">
    <property type="term" value="F:diaminopimelate decarboxylase activity"/>
    <property type="evidence" value="ECO:0007669"/>
    <property type="project" value="UniProtKB-UniRule"/>
</dbReference>
<evidence type="ECO:0000256" key="4">
    <source>
        <dbReference type="ARBA" id="ARBA00023239"/>
    </source>
</evidence>
<feature type="modified residue" description="N6-(pyridoxal phosphate)lysine" evidence="5 7">
    <location>
        <position position="68"/>
    </location>
</feature>
<evidence type="ECO:0000256" key="7">
    <source>
        <dbReference type="PIRSR" id="PIRSR600183-50"/>
    </source>
</evidence>
<evidence type="ECO:0000256" key="2">
    <source>
        <dbReference type="ARBA" id="ARBA00022793"/>
    </source>
</evidence>
<comment type="similarity">
    <text evidence="5">Belongs to the Orn/Lys/Arg decarboxylase class-II family. LysA subfamily.</text>
</comment>
<dbReference type="CDD" id="cd06828">
    <property type="entry name" value="PLPDE_III_DapDC"/>
    <property type="match status" value="1"/>
</dbReference>
<dbReference type="InterPro" id="IPR009006">
    <property type="entry name" value="Ala_racemase/Decarboxylase_C"/>
</dbReference>
<dbReference type="HAMAP" id="MF_02120">
    <property type="entry name" value="LysA"/>
    <property type="match status" value="1"/>
</dbReference>
<keyword evidence="3 5" id="KW-0663">Pyridoxal phosphate</keyword>
<feature type="binding site" evidence="5">
    <location>
        <position position="395"/>
    </location>
    <ligand>
        <name>pyridoxal 5'-phosphate</name>
        <dbReference type="ChEBI" id="CHEBI:597326"/>
    </ligand>
</feature>
<name>A0A9D2DXY0_9FIRM</name>
<protein>
    <recommendedName>
        <fullName evidence="5 6">Diaminopimelate decarboxylase</fullName>
        <shortName evidence="5">DAP decarboxylase</shortName>
        <shortName evidence="5">DAPDC</shortName>
        <ecNumber evidence="5 6">4.1.1.20</ecNumber>
    </recommendedName>
</protein>
<feature type="binding site" evidence="5">
    <location>
        <begin position="295"/>
        <end position="298"/>
    </location>
    <ligand>
        <name>pyridoxal 5'-phosphate</name>
        <dbReference type="ChEBI" id="CHEBI:597326"/>
    </ligand>
</feature>
<comment type="caution">
    <text evidence="10">The sequence shown here is derived from an EMBL/GenBank/DDBJ whole genome shotgun (WGS) entry which is preliminary data.</text>
</comment>
<sequence length="442" mass="48611">MIHARDTLKINEKGHLEIGGADCTELASQFGTPLYVFDEAYIRKMMRVYQDAIGEEYDGNGLVLYASKAFSCEAMYAIAKQEGIGVDVVSGGELYTAMQAGFPAKKITMHGNNKLPYEISYALDCGVGTIVIDAYTEADLIEREAERRDLVQDVLIRINPGIEAHTHAYVQTATPDSKFGFSIASGAAQQITEYVLSKKHLRLRGFHCHIGSQIFEKQSFVLAAEKNLAFVAEMKEKLGFEADMLNMGGGFGIWYTDADAKIEPEGYRGYLTALLSTVKEGCERYGLKRPFITLEPGRSIVGEAGITLYTVGAIKDIPSIRKYIAVDGGMFDNPRFALYQSKYTAVLANRAAEQPTEVVAIAGKCCESGDLIGTEFNLPEARIGDIVAVLSTGAYNYSMASNYNRNFIPAAVLVRDGRAEYIVRPQTYEDLVRNDVIPAHLK</sequence>
<evidence type="ECO:0000259" key="9">
    <source>
        <dbReference type="Pfam" id="PF02784"/>
    </source>
</evidence>
<dbReference type="AlphaFoldDB" id="A0A9D2DXY0"/>
<feature type="binding site" evidence="5">
    <location>
        <position position="335"/>
    </location>
    <ligand>
        <name>substrate</name>
    </ligand>
</feature>
<dbReference type="InterPro" id="IPR029066">
    <property type="entry name" value="PLP-binding_barrel"/>
</dbReference>
<feature type="binding site" evidence="5">
    <location>
        <position position="339"/>
    </location>
    <ligand>
        <name>substrate</name>
    </ligand>
</feature>
<dbReference type="InterPro" id="IPR000183">
    <property type="entry name" value="Orn/DAP/Arg_de-COase"/>
</dbReference>
<dbReference type="PRINTS" id="PR01181">
    <property type="entry name" value="DAPDCRBXLASE"/>
</dbReference>
<keyword evidence="5 8" id="KW-0457">Lysine biosynthesis</keyword>
<comment type="catalytic activity">
    <reaction evidence="5 8">
        <text>meso-2,6-diaminopimelate + H(+) = L-lysine + CO2</text>
        <dbReference type="Rhea" id="RHEA:15101"/>
        <dbReference type="ChEBI" id="CHEBI:15378"/>
        <dbReference type="ChEBI" id="CHEBI:16526"/>
        <dbReference type="ChEBI" id="CHEBI:32551"/>
        <dbReference type="ChEBI" id="CHEBI:57791"/>
        <dbReference type="EC" id="4.1.1.20"/>
    </reaction>
</comment>
<evidence type="ECO:0000256" key="3">
    <source>
        <dbReference type="ARBA" id="ARBA00022898"/>
    </source>
</evidence>
<feature type="binding site" evidence="5">
    <location>
        <position position="298"/>
    </location>
    <ligand>
        <name>substrate</name>
    </ligand>
</feature>
<evidence type="ECO:0000256" key="1">
    <source>
        <dbReference type="ARBA" id="ARBA00001933"/>
    </source>
</evidence>
<dbReference type="PRINTS" id="PR01179">
    <property type="entry name" value="ODADCRBXLASE"/>
</dbReference>
<comment type="subunit">
    <text evidence="5">Homodimer.</text>
</comment>
<dbReference type="GO" id="GO:0009089">
    <property type="term" value="P:lysine biosynthetic process via diaminopimelate"/>
    <property type="evidence" value="ECO:0007669"/>
    <property type="project" value="UniProtKB-UniRule"/>
</dbReference>
<comment type="cofactor">
    <cofactor evidence="1 5 7 8">
        <name>pyridoxal 5'-phosphate</name>
        <dbReference type="ChEBI" id="CHEBI:597326"/>
    </cofactor>
</comment>
<dbReference type="InterPro" id="IPR002986">
    <property type="entry name" value="DAP_deCOOHase_LysA"/>
</dbReference>
<feature type="domain" description="Orn/DAP/Arg decarboxylase 2 N-terminal" evidence="9">
    <location>
        <begin position="43"/>
        <end position="301"/>
    </location>
</feature>
<feature type="binding site" evidence="5">
    <location>
        <position position="395"/>
    </location>
    <ligand>
        <name>substrate</name>
    </ligand>
</feature>
<dbReference type="FunFam" id="3.20.20.10:FF:000003">
    <property type="entry name" value="Diaminopimelate decarboxylase"/>
    <property type="match status" value="1"/>
</dbReference>
<dbReference type="PANTHER" id="PTHR43727:SF2">
    <property type="entry name" value="GROUP IV DECARBOXYLASE"/>
    <property type="match status" value="1"/>
</dbReference>
<accession>A0A9D2DXY0</accession>